<accession>A0A8H8P9N3</accession>
<keyword evidence="6" id="KW-0234">DNA repair</keyword>
<feature type="domain" description="DNA mismatch repair protein MutS core" evidence="9">
    <location>
        <begin position="465"/>
        <end position="713"/>
    </location>
</feature>
<evidence type="ECO:0000256" key="1">
    <source>
        <dbReference type="ARBA" id="ARBA00007094"/>
    </source>
</evidence>
<dbReference type="InterPro" id="IPR036678">
    <property type="entry name" value="MutS_con_dom_sf"/>
</dbReference>
<dbReference type="GO" id="GO:0005524">
    <property type="term" value="F:ATP binding"/>
    <property type="evidence" value="ECO:0007669"/>
    <property type="project" value="UniProtKB-KW"/>
</dbReference>
<dbReference type="FunFam" id="1.10.1420.10:FF:000004">
    <property type="entry name" value="DNA mismatch repair protein Msh3"/>
    <property type="match status" value="1"/>
</dbReference>
<dbReference type="Proteomes" id="UP000650533">
    <property type="component" value="Chromosome 16"/>
</dbReference>
<dbReference type="Gene3D" id="1.10.1420.10">
    <property type="match status" value="2"/>
</dbReference>
<feature type="compositionally biased region" description="Polar residues" evidence="8">
    <location>
        <begin position="190"/>
        <end position="208"/>
    </location>
</feature>
<dbReference type="GO" id="GO:0140664">
    <property type="term" value="F:ATP-dependent DNA damage sensor activity"/>
    <property type="evidence" value="ECO:0007669"/>
    <property type="project" value="InterPro"/>
</dbReference>
<dbReference type="GO" id="GO:0005634">
    <property type="term" value="C:nucleus"/>
    <property type="evidence" value="ECO:0007669"/>
    <property type="project" value="TreeGrafter"/>
</dbReference>
<dbReference type="InterPro" id="IPR007695">
    <property type="entry name" value="DNA_mismatch_repair_MutS-lik_N"/>
</dbReference>
<dbReference type="AlphaFoldDB" id="A0A8H8P9N3"/>
<dbReference type="GO" id="GO:0030983">
    <property type="term" value="F:mismatched DNA binding"/>
    <property type="evidence" value="ECO:0007669"/>
    <property type="project" value="InterPro"/>
</dbReference>
<dbReference type="Gene3D" id="3.40.1170.10">
    <property type="entry name" value="DNA repair protein MutS, domain I"/>
    <property type="match status" value="1"/>
</dbReference>
<dbReference type="RefSeq" id="XP_043187402.1">
    <property type="nucleotide sequence ID" value="XM_043321579.1"/>
</dbReference>
<organism evidence="10 11">
    <name type="scientific">Rhizoctonia solani</name>
    <dbReference type="NCBI Taxonomy" id="456999"/>
    <lineage>
        <taxon>Eukaryota</taxon>
        <taxon>Fungi</taxon>
        <taxon>Dikarya</taxon>
        <taxon>Basidiomycota</taxon>
        <taxon>Agaricomycotina</taxon>
        <taxon>Agaricomycetes</taxon>
        <taxon>Cantharellales</taxon>
        <taxon>Ceratobasidiaceae</taxon>
        <taxon>Rhizoctonia</taxon>
    </lineage>
</organism>
<dbReference type="Gene3D" id="3.30.420.110">
    <property type="entry name" value="MutS, connector domain"/>
    <property type="match status" value="1"/>
</dbReference>
<evidence type="ECO:0000256" key="4">
    <source>
        <dbReference type="ARBA" id="ARBA00022840"/>
    </source>
</evidence>
<evidence type="ECO:0000256" key="6">
    <source>
        <dbReference type="ARBA" id="ARBA00023204"/>
    </source>
</evidence>
<evidence type="ECO:0000313" key="11">
    <source>
        <dbReference type="Proteomes" id="UP000650533"/>
    </source>
</evidence>
<reference evidence="10" key="1">
    <citation type="submission" date="2020-05" db="EMBL/GenBank/DDBJ databases">
        <title>Evolutionary and genomic comparisons of hybrid uninucleate and nonhybrid Rhizoctonia fungi.</title>
        <authorList>
            <person name="Li C."/>
            <person name="Chen X."/>
        </authorList>
    </citation>
    <scope>NUCLEOTIDE SEQUENCE</scope>
    <source>
        <strain evidence="10">AG-1 IA</strain>
    </source>
</reference>
<evidence type="ECO:0000256" key="8">
    <source>
        <dbReference type="SAM" id="MobiDB-lite"/>
    </source>
</evidence>
<feature type="compositionally biased region" description="Basic residues" evidence="8">
    <location>
        <begin position="128"/>
        <end position="139"/>
    </location>
</feature>
<dbReference type="InterPro" id="IPR045076">
    <property type="entry name" value="MutS"/>
</dbReference>
<dbReference type="Pfam" id="PF01624">
    <property type="entry name" value="MutS_I"/>
    <property type="match status" value="1"/>
</dbReference>
<keyword evidence="2" id="KW-0547">Nucleotide-binding</keyword>
<keyword evidence="4" id="KW-0067">ATP-binding</keyword>
<dbReference type="Pfam" id="PF05192">
    <property type="entry name" value="MutS_III"/>
    <property type="match status" value="1"/>
</dbReference>
<dbReference type="SMART" id="SM00533">
    <property type="entry name" value="MUTSd"/>
    <property type="match status" value="1"/>
</dbReference>
<evidence type="ECO:0000256" key="5">
    <source>
        <dbReference type="ARBA" id="ARBA00023125"/>
    </source>
</evidence>
<dbReference type="GeneID" id="67024042"/>
<dbReference type="Pfam" id="PF05190">
    <property type="entry name" value="MutS_IV"/>
    <property type="match status" value="1"/>
</dbReference>
<dbReference type="SUPFAM" id="SSF55271">
    <property type="entry name" value="DNA repair protein MutS, domain I"/>
    <property type="match status" value="1"/>
</dbReference>
<dbReference type="InterPro" id="IPR007861">
    <property type="entry name" value="DNA_mismatch_repair_MutS_clamp"/>
</dbReference>
<comment type="similarity">
    <text evidence="1">Belongs to the DNA mismatch repair MutS family. MSH3 subfamily.</text>
</comment>
<feature type="compositionally biased region" description="Polar residues" evidence="8">
    <location>
        <begin position="1"/>
        <end position="31"/>
    </location>
</feature>
<dbReference type="PANTHER" id="PTHR11361">
    <property type="entry name" value="DNA MISMATCH REPAIR PROTEIN MUTS FAMILY MEMBER"/>
    <property type="match status" value="1"/>
</dbReference>
<feature type="compositionally biased region" description="Low complexity" evidence="8">
    <location>
        <begin position="65"/>
        <end position="83"/>
    </location>
</feature>
<feature type="compositionally biased region" description="Acidic residues" evidence="8">
    <location>
        <begin position="158"/>
        <end position="173"/>
    </location>
</feature>
<dbReference type="SUPFAM" id="SSF48334">
    <property type="entry name" value="DNA repair protein MutS, domain III"/>
    <property type="match status" value="1"/>
</dbReference>
<keyword evidence="3" id="KW-0227">DNA damage</keyword>
<gene>
    <name evidence="10" type="ORF">RhiXN_01760</name>
</gene>
<keyword evidence="5" id="KW-0238">DNA-binding</keyword>
<evidence type="ECO:0000313" key="10">
    <source>
        <dbReference type="EMBL" id="QRW27165.1"/>
    </source>
</evidence>
<dbReference type="InterPro" id="IPR016151">
    <property type="entry name" value="DNA_mismatch_repair_MutS_N"/>
</dbReference>
<proteinExistence type="inferred from homology"/>
<evidence type="ECO:0000256" key="2">
    <source>
        <dbReference type="ARBA" id="ARBA00022741"/>
    </source>
</evidence>
<dbReference type="InterPro" id="IPR007696">
    <property type="entry name" value="DNA_mismatch_repair_MutS_core"/>
</dbReference>
<dbReference type="PANTHER" id="PTHR11361:SF122">
    <property type="entry name" value="DNA MISMATCH REPAIR PROTEIN MSH3"/>
    <property type="match status" value="1"/>
</dbReference>
<protein>
    <recommendedName>
        <fullName evidence="7">MutS protein homolog 3</fullName>
    </recommendedName>
</protein>
<dbReference type="EMBL" id="CP059673">
    <property type="protein sequence ID" value="QRW27165.1"/>
    <property type="molecule type" value="Genomic_DNA"/>
</dbReference>
<dbReference type="KEGG" id="rsx:RhiXN_01760"/>
<dbReference type="InterPro" id="IPR036187">
    <property type="entry name" value="DNA_mismatch_repair_MutS_sf"/>
</dbReference>
<dbReference type="GO" id="GO:0006312">
    <property type="term" value="P:mitotic recombination"/>
    <property type="evidence" value="ECO:0007669"/>
    <property type="project" value="TreeGrafter"/>
</dbReference>
<name>A0A8H8P9N3_9AGAM</name>
<evidence type="ECO:0000259" key="9">
    <source>
        <dbReference type="SMART" id="SM00533"/>
    </source>
</evidence>
<dbReference type="GO" id="GO:0006298">
    <property type="term" value="P:mismatch repair"/>
    <property type="evidence" value="ECO:0007669"/>
    <property type="project" value="InterPro"/>
</dbReference>
<sequence>MASGQRVLSSYFSQSKKTPSVTPKASSSGLSTGKPIDLTLSDSEPETQEPPSKKARVRNEESTQDALASSSSSPPPADSLFSSTMSEKWSFTPITGGLSKTKSNTTKGSVDIQLQAFRKKMGGDVPKMSKKTQGKKRRRESTEPVSDENVVQESESAHDEEEYSEKSDEEEVAEISSSLSKFTNTKRAKATPTSKTEAPTNKVTTSTAGKGKGRKKADEIGPAGLKYTPLEKQASTPFHVQILALKKQHEDAILLFEVGYKFRFFGEDARVASRELGIACFMDKNFLTASIPVHRRDVHVKKAIRQVGIIGQMETAALKKAGDNRSAPFDRQLTHLYTAATFVDEIGSTDNDDVFAGGAAPPIACIVEELRGGMGADDLVHFSFVAVTPATGDIVYDTFDDTYMRSEIEVVIALARLMKHLESFQLSEVFLKTEFFTSFMNRSHMLVSGNSLHNLEIFRNQTDFTETGSLVWVLNKTKTKFGSRMLRSWIGRPLVDKDILQGRVDAVEEILNTKELKIERLQLLLKGLPDLVKGLCRVQYKKATPPELATMLTAWQRIATVLDPIAAPEDAGFKSELLNGIAYSLPTLREPLATIMREINLPQARDNNKADLWVDSEKYPGIEEAKFGILSVESELEDHLQEIRQILKKPNAQYISVSGIDFLIEVRNGDTKKVPVSWQRINSTKAVTRFHTPQVKAKLHEREFLRKHWHQKQIR</sequence>
<evidence type="ECO:0000256" key="3">
    <source>
        <dbReference type="ARBA" id="ARBA00022763"/>
    </source>
</evidence>
<feature type="compositionally biased region" description="Polar residues" evidence="8">
    <location>
        <begin position="84"/>
        <end position="108"/>
    </location>
</feature>
<evidence type="ECO:0000256" key="7">
    <source>
        <dbReference type="ARBA" id="ARBA00029792"/>
    </source>
</evidence>
<feature type="region of interest" description="Disordered" evidence="8">
    <location>
        <begin position="1"/>
        <end position="222"/>
    </location>
</feature>